<gene>
    <name evidence="1" type="ORF">CEE63_12365</name>
</gene>
<protein>
    <submittedName>
        <fullName evidence="1">Uncharacterized protein</fullName>
    </submittedName>
</protein>
<reference evidence="1 2" key="1">
    <citation type="submission" date="2017-06" db="EMBL/GenBank/DDBJ databases">
        <authorList>
            <person name="Kim H.J."/>
            <person name="Triplett B.A."/>
        </authorList>
    </citation>
    <scope>NUCLEOTIDE SEQUENCE [LARGE SCALE GENOMIC DNA]</scope>
    <source>
        <strain evidence="1 2">594</strain>
    </source>
</reference>
<organism evidence="1 2">
    <name type="scientific">Stenotrophomonas maltophilia</name>
    <name type="common">Pseudomonas maltophilia</name>
    <name type="synonym">Xanthomonas maltophilia</name>
    <dbReference type="NCBI Taxonomy" id="40324"/>
    <lineage>
        <taxon>Bacteria</taxon>
        <taxon>Pseudomonadati</taxon>
        <taxon>Pseudomonadota</taxon>
        <taxon>Gammaproteobacteria</taxon>
        <taxon>Lysobacterales</taxon>
        <taxon>Lysobacteraceae</taxon>
        <taxon>Stenotrophomonas</taxon>
        <taxon>Stenotrophomonas maltophilia group</taxon>
    </lineage>
</organism>
<accession>A0A246I4R9</accession>
<comment type="caution">
    <text evidence="1">The sequence shown here is derived from an EMBL/GenBank/DDBJ whole genome shotgun (WGS) entry which is preliminary data.</text>
</comment>
<dbReference type="Proteomes" id="UP000197090">
    <property type="component" value="Unassembled WGS sequence"/>
</dbReference>
<name>A0A246I4R9_STEMA</name>
<dbReference type="RefSeq" id="WP_088497201.1">
    <property type="nucleotide sequence ID" value="NZ_JACLBH010000001.1"/>
</dbReference>
<evidence type="ECO:0000313" key="2">
    <source>
        <dbReference type="Proteomes" id="UP000197090"/>
    </source>
</evidence>
<dbReference type="EMBL" id="NIVX01000079">
    <property type="protein sequence ID" value="OWQ73433.1"/>
    <property type="molecule type" value="Genomic_DNA"/>
</dbReference>
<evidence type="ECO:0000313" key="1">
    <source>
        <dbReference type="EMBL" id="OWQ73433.1"/>
    </source>
</evidence>
<proteinExistence type="predicted"/>
<sequence length="105" mass="11541">MKTFWITFRIADHVAGGRSYEARYDALSDAVHRHAGTHWWAEPTSFWLVNSESSQGQIAASIKQAINTGVDLAVIGTVDYKGITVIGNAEKLDDLKALVPDIRQA</sequence>
<dbReference type="AlphaFoldDB" id="A0A246I4R9"/>